<feature type="region of interest" description="Disordered" evidence="1">
    <location>
        <begin position="1"/>
        <end position="99"/>
    </location>
</feature>
<dbReference type="Proteomes" id="UP000479190">
    <property type="component" value="Unassembled WGS sequence"/>
</dbReference>
<dbReference type="EMBL" id="CADCXV010001469">
    <property type="protein sequence ID" value="CAB0044551.1"/>
    <property type="molecule type" value="Genomic_DNA"/>
</dbReference>
<gene>
    <name evidence="2" type="ORF">TBRA_LOCUS16139</name>
</gene>
<feature type="compositionally biased region" description="Basic and acidic residues" evidence="1">
    <location>
        <begin position="8"/>
        <end position="24"/>
    </location>
</feature>
<proteinExistence type="predicted"/>
<feature type="compositionally biased region" description="Polar residues" evidence="1">
    <location>
        <begin position="56"/>
        <end position="70"/>
    </location>
</feature>
<keyword evidence="3" id="KW-1185">Reference proteome</keyword>
<accession>A0A6H5JAG4</accession>
<evidence type="ECO:0000256" key="1">
    <source>
        <dbReference type="SAM" id="MobiDB-lite"/>
    </source>
</evidence>
<dbReference type="AlphaFoldDB" id="A0A6H5JAG4"/>
<feature type="compositionally biased region" description="Basic and acidic residues" evidence="1">
    <location>
        <begin position="74"/>
        <end position="88"/>
    </location>
</feature>
<evidence type="ECO:0000313" key="3">
    <source>
        <dbReference type="Proteomes" id="UP000479190"/>
    </source>
</evidence>
<evidence type="ECO:0000313" key="2">
    <source>
        <dbReference type="EMBL" id="CAB0044551.1"/>
    </source>
</evidence>
<protein>
    <submittedName>
        <fullName evidence="2">Uncharacterized protein</fullName>
    </submittedName>
</protein>
<reference evidence="2 3" key="1">
    <citation type="submission" date="2020-02" db="EMBL/GenBank/DDBJ databases">
        <authorList>
            <person name="Ferguson B K."/>
        </authorList>
    </citation>
    <scope>NUCLEOTIDE SEQUENCE [LARGE SCALE GENOMIC DNA]</scope>
</reference>
<name>A0A6H5JAG4_9HYME</name>
<sequence length="371" mass="41566">MVIFHRNARIEKTKDGGAKNDSKFIEMAASQRRRRRRSASGSGSGSGERASRQAMFGQSSFNKADTSYSQSDSDSDRRMDDSDKKMDDSENSGRQSHTEYDIYDFPGSLKYVNSGCVSEEFMQPKTAQYILFVILNRYLYYETNGAVTVHNHTVRTPLWHIRDCLRTERVPRPRRKNNNYCLYGTIRNRVSKRYRIKFTQNVYVLHINCCCAQQSSHLFSPTCVCGYSRAYARAIPERRSSQAVTRRSPCCASGLCTRLRHGCAAVFARDCAHAARRACARMRAGLRPAARRAVRAAARRTVSRGCALRLRAGLCRAASAELCARAARRTVRAASCGARTANARWGVRAELPGLCALIMCARLVRAEARGG</sequence>
<organism evidence="2 3">
    <name type="scientific">Trichogramma brassicae</name>
    <dbReference type="NCBI Taxonomy" id="86971"/>
    <lineage>
        <taxon>Eukaryota</taxon>
        <taxon>Metazoa</taxon>
        <taxon>Ecdysozoa</taxon>
        <taxon>Arthropoda</taxon>
        <taxon>Hexapoda</taxon>
        <taxon>Insecta</taxon>
        <taxon>Pterygota</taxon>
        <taxon>Neoptera</taxon>
        <taxon>Endopterygota</taxon>
        <taxon>Hymenoptera</taxon>
        <taxon>Apocrita</taxon>
        <taxon>Proctotrupomorpha</taxon>
        <taxon>Chalcidoidea</taxon>
        <taxon>Trichogrammatidae</taxon>
        <taxon>Trichogramma</taxon>
    </lineage>
</organism>